<sequence>MSKSSFEEQVMQGVYVLGRQRDQLASEKRKLARQLRYAQHSARLTSLSKQYDFGMVFFAAIGAVLLIMFDGQTSSRAWLLPTLSFSLMLFSCGIALRGRKMLTRIRSFHDRFGSWQFG</sequence>
<evidence type="ECO:0000256" key="1">
    <source>
        <dbReference type="SAM" id="Phobius"/>
    </source>
</evidence>
<keyword evidence="1" id="KW-0472">Membrane</keyword>
<dbReference type="AlphaFoldDB" id="A0A0U3P8J6"/>
<evidence type="ECO:0000313" key="3">
    <source>
        <dbReference type="Proteomes" id="UP000064921"/>
    </source>
</evidence>
<feature type="transmembrane region" description="Helical" evidence="1">
    <location>
        <begin position="51"/>
        <end position="69"/>
    </location>
</feature>
<reference evidence="2 3" key="1">
    <citation type="submission" date="2015-10" db="EMBL/GenBank/DDBJ databases">
        <title>The world's first case of liver abscess caused by Pannonibacter phragmitetus.</title>
        <authorList>
            <person name="Ming D."/>
            <person name="Wang M."/>
            <person name="Zhou Y."/>
            <person name="Jiang T."/>
            <person name="Hu S."/>
        </authorList>
    </citation>
    <scope>NUCLEOTIDE SEQUENCE [LARGE SCALE GENOMIC DNA]</scope>
    <source>
        <strain evidence="2 3">31801</strain>
    </source>
</reference>
<accession>A0A0U3P8J6</accession>
<organism evidence="2 3">
    <name type="scientific">Pannonibacter phragmitetus</name>
    <dbReference type="NCBI Taxonomy" id="121719"/>
    <lineage>
        <taxon>Bacteria</taxon>
        <taxon>Pseudomonadati</taxon>
        <taxon>Pseudomonadota</taxon>
        <taxon>Alphaproteobacteria</taxon>
        <taxon>Hyphomicrobiales</taxon>
        <taxon>Stappiaceae</taxon>
        <taxon>Pannonibacter</taxon>
    </lineage>
</organism>
<protein>
    <submittedName>
        <fullName evidence="2">Uncharacterized protein</fullName>
    </submittedName>
</protein>
<proteinExistence type="predicted"/>
<dbReference type="Proteomes" id="UP000064921">
    <property type="component" value="Chromosome"/>
</dbReference>
<dbReference type="STRING" id="121719.APZ00_13985"/>
<dbReference type="KEGG" id="pphr:APZ00_13985"/>
<name>A0A0U3P8J6_9HYPH</name>
<gene>
    <name evidence="2" type="ORF">APZ00_13985</name>
</gene>
<evidence type="ECO:0000313" key="2">
    <source>
        <dbReference type="EMBL" id="ALV28037.1"/>
    </source>
</evidence>
<keyword evidence="1" id="KW-1133">Transmembrane helix</keyword>
<dbReference type="EMBL" id="CP013068">
    <property type="protein sequence ID" value="ALV28037.1"/>
    <property type="molecule type" value="Genomic_DNA"/>
</dbReference>
<feature type="transmembrane region" description="Helical" evidence="1">
    <location>
        <begin position="75"/>
        <end position="96"/>
    </location>
</feature>
<dbReference type="RefSeq" id="WP_058899293.1">
    <property type="nucleotide sequence ID" value="NZ_CP013068.1"/>
</dbReference>
<keyword evidence="1" id="KW-0812">Transmembrane</keyword>
<keyword evidence="3" id="KW-1185">Reference proteome</keyword>